<dbReference type="CDD" id="cd15457">
    <property type="entry name" value="NADAR"/>
    <property type="match status" value="1"/>
</dbReference>
<feature type="region of interest" description="Disordered" evidence="1">
    <location>
        <begin position="482"/>
        <end position="517"/>
    </location>
</feature>
<dbReference type="AlphaFoldDB" id="A0AAV9JCR5"/>
<dbReference type="Gene3D" id="1.10.357.40">
    <property type="entry name" value="YbiA-like"/>
    <property type="match status" value="1"/>
</dbReference>
<dbReference type="InterPro" id="IPR012816">
    <property type="entry name" value="NADAR"/>
</dbReference>
<feature type="compositionally biased region" description="Low complexity" evidence="1">
    <location>
        <begin position="339"/>
        <end position="354"/>
    </location>
</feature>
<evidence type="ECO:0000256" key="1">
    <source>
        <dbReference type="SAM" id="MobiDB-lite"/>
    </source>
</evidence>
<name>A0AAV9JCR5_9PEZI</name>
<keyword evidence="4" id="KW-1185">Reference proteome</keyword>
<dbReference type="InterPro" id="IPR037238">
    <property type="entry name" value="YbiA-like_sf"/>
</dbReference>
<reference evidence="3 4" key="1">
    <citation type="submission" date="2021-11" db="EMBL/GenBank/DDBJ databases">
        <title>Black yeast isolated from Biological Soil Crust.</title>
        <authorList>
            <person name="Kurbessoian T."/>
        </authorList>
    </citation>
    <scope>NUCLEOTIDE SEQUENCE [LARGE SCALE GENOMIC DNA]</scope>
    <source>
        <strain evidence="3 4">CCFEE 5522</strain>
    </source>
</reference>
<protein>
    <recommendedName>
        <fullName evidence="2">NADAR domain-containing protein</fullName>
    </recommendedName>
</protein>
<proteinExistence type="predicted"/>
<feature type="region of interest" description="Disordered" evidence="1">
    <location>
        <begin position="278"/>
        <end position="390"/>
    </location>
</feature>
<accession>A0AAV9JCR5</accession>
<evidence type="ECO:0000313" key="4">
    <source>
        <dbReference type="Proteomes" id="UP001324427"/>
    </source>
</evidence>
<sequence length="517" mass="57697">MDDGVFFSSSRHAIEPETFVYSQFHKAPISDPETGKDYICGEQPYQMTKAEYIKKHRCQKGTKKDKYPEVTADNLSIAVFDERTSAIRMAEMTREFHQNRDERDWLLSTGSAQIYEARATDFHCGIGYTADVAKKTPRSQWGQNLLGKAIMKARDRIRREILLDPDCYAGYDTRAGAHRLLEKQRAPARKVERAMAGLGARIRPPGAQRERTMFARKQRGDMPSDAAAAEFASMKAAFEALKRSGKSTLQMEIDFMKAEHAERSRVSKLEVDDDLPATTMPWSRRFSNRDRDGEDDEDSSWDWPPELDSPVSPDRGTRRRNRADQSREIGAIFATGQVSEASSSSADFLSMSTAEETNRKATHVSSPTNLGAALSKAVREQRFPTQSQQAIPPAARTLRRPLQITTGAVRNHGGASVEGEHALASSARRRGPTLGRLLGLEPSSPGRKSPAADASLKRKRSDYQPSSVSTFFPKLAKVNAPATAKTEAEEPSTKHQRKAVRSHRDYTPSNPKMFGFR</sequence>
<gene>
    <name evidence="3" type="ORF">LTR36_006027</name>
</gene>
<dbReference type="Pfam" id="PF08719">
    <property type="entry name" value="NADAR"/>
    <property type="match status" value="1"/>
</dbReference>
<dbReference type="SUPFAM" id="SSF143990">
    <property type="entry name" value="YbiA-like"/>
    <property type="match status" value="1"/>
</dbReference>
<comment type="caution">
    <text evidence="3">The sequence shown here is derived from an EMBL/GenBank/DDBJ whole genome shotgun (WGS) entry which is preliminary data.</text>
</comment>
<feature type="domain" description="NADAR" evidence="2">
    <location>
        <begin position="16"/>
        <end position="158"/>
    </location>
</feature>
<dbReference type="EMBL" id="JAVFHQ010000036">
    <property type="protein sequence ID" value="KAK4543029.1"/>
    <property type="molecule type" value="Genomic_DNA"/>
</dbReference>
<feature type="region of interest" description="Disordered" evidence="1">
    <location>
        <begin position="408"/>
        <end position="468"/>
    </location>
</feature>
<evidence type="ECO:0000313" key="3">
    <source>
        <dbReference type="EMBL" id="KAK4543029.1"/>
    </source>
</evidence>
<evidence type="ECO:0000259" key="2">
    <source>
        <dbReference type="Pfam" id="PF08719"/>
    </source>
</evidence>
<dbReference type="Proteomes" id="UP001324427">
    <property type="component" value="Unassembled WGS sequence"/>
</dbReference>
<organism evidence="3 4">
    <name type="scientific">Oleoguttula mirabilis</name>
    <dbReference type="NCBI Taxonomy" id="1507867"/>
    <lineage>
        <taxon>Eukaryota</taxon>
        <taxon>Fungi</taxon>
        <taxon>Dikarya</taxon>
        <taxon>Ascomycota</taxon>
        <taxon>Pezizomycotina</taxon>
        <taxon>Dothideomycetes</taxon>
        <taxon>Dothideomycetidae</taxon>
        <taxon>Mycosphaerellales</taxon>
        <taxon>Teratosphaeriaceae</taxon>
        <taxon>Oleoguttula</taxon>
    </lineage>
</organism>